<evidence type="ECO:0000256" key="9">
    <source>
        <dbReference type="ARBA" id="ARBA00023136"/>
    </source>
</evidence>
<dbReference type="PANTHER" id="PTHR32552:SF81">
    <property type="entry name" value="TONB-DEPENDENT OUTER MEMBRANE RECEPTOR"/>
    <property type="match status" value="1"/>
</dbReference>
<proteinExistence type="inferred from homology"/>
<evidence type="ECO:0000256" key="1">
    <source>
        <dbReference type="ARBA" id="ARBA00004571"/>
    </source>
</evidence>
<evidence type="ECO:0000256" key="3">
    <source>
        <dbReference type="ARBA" id="ARBA00022452"/>
    </source>
</evidence>
<evidence type="ECO:0000256" key="6">
    <source>
        <dbReference type="ARBA" id="ARBA00023004"/>
    </source>
</evidence>
<dbReference type="GO" id="GO:0009279">
    <property type="term" value="C:cell outer membrane"/>
    <property type="evidence" value="ECO:0007669"/>
    <property type="project" value="UniProtKB-SubCell"/>
</dbReference>
<gene>
    <name evidence="16" type="ORF">DBW64_03610</name>
</gene>
<sequence length="862" mass="93017">MSNKLYLSSLAVALITSGISYSSPVKAQDSRAIDNIVVTAQKREESLQEVPVSISAFDAEALDNRDIGGFADLSQFTPGLVTYPAAANSNGFRIFMRGIGTGDPQHGLDSKVAMYVDGMYMGKIIGIAFDSPDLERAEVLKGPQGSLYGRNAVAGAINLISAKPNPDEYFGKIEAGFGSFGQRELQGYVNIPLDDSSAIRLSAYHSEHDGWVENKGLGENFAASDKVGYRFSYLNEVNDKLTINFTADYGEMENTPLYYQSVPDGTYQAAEPSLFGFAGVVTPRFGRQDTANSLQNIGRGTMENMGVALTAEYDIADNHKVKVSAGFRSQDGERAVSLNPDVGQIAALSVGSGPYLGDTVPGVSLGLNAISGGYVQNIVALAAGASPNGFVPFRADFLPALAAPMTDFYNSVSTGPDDHEQTQFEVTFTGDVMDGKLEYTAGLYYLNEDTATNRDLDGGYHNPTDASAFADLGTALGFCNPAVYAAAPNPQLAFVQGCTKAFGDARRGSGLPLVVETDAIAAYSQFTYHVQDNLRITAGIRISDEEKDVVQQPLSPLLGDNVNLLGVAIPQNVASNSFDSTDPTIMIEYDFNDDTMLYVSRTESFRAGGFNETASSLPDPALGYGEDLVFAPEEIEAFEIGIKSTFNDGRTRLNVAAFQYDLENEQFNVPKEPSVATNRAIVNTSSEMEGFEFDFVQLVGDSFTLSGNAAYTDVTASPTVNPFLCQLPGRAVQCGLAPAGTPNVVDLRELPLGMPEWQYTLALDYNTQISDRLEMYAHLNFNHKDLHYSSQDEANDAHDLINANVRLNYELSNGNSAFLKVWGKNITDEEYRIDGIGFRALAYDVFVFGEPASYGVSVGMNF</sequence>
<keyword evidence="2 11" id="KW-0813">Transport</keyword>
<comment type="subcellular location">
    <subcellularLocation>
        <location evidence="1 11">Cell outer membrane</location>
        <topology evidence="1 11">Multi-pass membrane protein</topology>
    </subcellularLocation>
</comment>
<keyword evidence="6" id="KW-0408">Iron</keyword>
<dbReference type="Gene3D" id="2.40.170.20">
    <property type="entry name" value="TonB-dependent receptor, beta-barrel domain"/>
    <property type="match status" value="2"/>
</dbReference>
<dbReference type="AlphaFoldDB" id="A0A368EIZ5"/>
<evidence type="ECO:0000256" key="11">
    <source>
        <dbReference type="PROSITE-ProRule" id="PRU01360"/>
    </source>
</evidence>
<dbReference type="InterPro" id="IPR012910">
    <property type="entry name" value="Plug_dom"/>
</dbReference>
<dbReference type="EMBL" id="QOQK01000014">
    <property type="protein sequence ID" value="RCL84407.1"/>
    <property type="molecule type" value="Genomic_DNA"/>
</dbReference>
<evidence type="ECO:0000256" key="4">
    <source>
        <dbReference type="ARBA" id="ARBA00022496"/>
    </source>
</evidence>
<evidence type="ECO:0000256" key="5">
    <source>
        <dbReference type="ARBA" id="ARBA00022692"/>
    </source>
</evidence>
<keyword evidence="4" id="KW-0410">Iron transport</keyword>
<dbReference type="GO" id="GO:0006826">
    <property type="term" value="P:iron ion transport"/>
    <property type="evidence" value="ECO:0007669"/>
    <property type="project" value="UniProtKB-KW"/>
</dbReference>
<accession>A0A368EIZ5</accession>
<evidence type="ECO:0000256" key="10">
    <source>
        <dbReference type="ARBA" id="ARBA00023237"/>
    </source>
</evidence>
<evidence type="ECO:0000259" key="15">
    <source>
        <dbReference type="Pfam" id="PF07715"/>
    </source>
</evidence>
<evidence type="ECO:0000256" key="13">
    <source>
        <dbReference type="SAM" id="SignalP"/>
    </source>
</evidence>
<dbReference type="PANTHER" id="PTHR32552">
    <property type="entry name" value="FERRICHROME IRON RECEPTOR-RELATED"/>
    <property type="match status" value="1"/>
</dbReference>
<comment type="similarity">
    <text evidence="11 12">Belongs to the TonB-dependent receptor family.</text>
</comment>
<dbReference type="Proteomes" id="UP000252289">
    <property type="component" value="Unassembled WGS sequence"/>
</dbReference>
<keyword evidence="16" id="KW-0675">Receptor</keyword>
<keyword evidence="9 11" id="KW-0472">Membrane</keyword>
<evidence type="ECO:0000256" key="7">
    <source>
        <dbReference type="ARBA" id="ARBA00023065"/>
    </source>
</evidence>
<comment type="caution">
    <text evidence="16">The sequence shown here is derived from an EMBL/GenBank/DDBJ whole genome shotgun (WGS) entry which is preliminary data.</text>
</comment>
<dbReference type="Pfam" id="PF00593">
    <property type="entry name" value="TonB_dep_Rec_b-barrel"/>
    <property type="match status" value="1"/>
</dbReference>
<keyword evidence="7" id="KW-0406">Ion transport</keyword>
<feature type="domain" description="TonB-dependent receptor plug" evidence="15">
    <location>
        <begin position="47"/>
        <end position="156"/>
    </location>
</feature>
<protein>
    <submittedName>
        <fullName evidence="16">TonB-dependent receptor</fullName>
    </submittedName>
</protein>
<feature type="signal peptide" evidence="13">
    <location>
        <begin position="1"/>
        <end position="27"/>
    </location>
</feature>
<dbReference type="InterPro" id="IPR036942">
    <property type="entry name" value="Beta-barrel_TonB_sf"/>
</dbReference>
<evidence type="ECO:0000256" key="8">
    <source>
        <dbReference type="ARBA" id="ARBA00023077"/>
    </source>
</evidence>
<keyword evidence="3 11" id="KW-1134">Transmembrane beta strand</keyword>
<dbReference type="SUPFAM" id="SSF56935">
    <property type="entry name" value="Porins"/>
    <property type="match status" value="1"/>
</dbReference>
<dbReference type="InterPro" id="IPR000531">
    <property type="entry name" value="Beta-barrel_TonB"/>
</dbReference>
<evidence type="ECO:0000259" key="14">
    <source>
        <dbReference type="Pfam" id="PF00593"/>
    </source>
</evidence>
<dbReference type="PROSITE" id="PS52016">
    <property type="entry name" value="TONB_DEPENDENT_REC_3"/>
    <property type="match status" value="1"/>
</dbReference>
<keyword evidence="13" id="KW-0732">Signal</keyword>
<reference evidence="16 17" key="1">
    <citation type="journal article" date="2018" name="Microbiome">
        <title>Fine metagenomic profile of the Mediterranean stratified and mixed water columns revealed by assembly and recruitment.</title>
        <authorList>
            <person name="Haro-Moreno J.M."/>
            <person name="Lopez-Perez M."/>
            <person name="De La Torre J.R."/>
            <person name="Picazo A."/>
            <person name="Camacho A."/>
            <person name="Rodriguez-Valera F."/>
        </authorList>
    </citation>
    <scope>NUCLEOTIDE SEQUENCE [LARGE SCALE GENOMIC DNA]</scope>
    <source>
        <strain evidence="16">MED-G50</strain>
    </source>
</reference>
<dbReference type="Pfam" id="PF07715">
    <property type="entry name" value="Plug"/>
    <property type="match status" value="1"/>
</dbReference>
<feature type="domain" description="TonB-dependent receptor-like beta-barrel" evidence="14">
    <location>
        <begin position="421"/>
        <end position="812"/>
    </location>
</feature>
<evidence type="ECO:0000313" key="17">
    <source>
        <dbReference type="Proteomes" id="UP000252289"/>
    </source>
</evidence>
<keyword evidence="8 12" id="KW-0798">TonB box</keyword>
<keyword evidence="10 11" id="KW-0998">Cell outer membrane</keyword>
<keyword evidence="5 11" id="KW-0812">Transmembrane</keyword>
<dbReference type="InterPro" id="IPR039426">
    <property type="entry name" value="TonB-dep_rcpt-like"/>
</dbReference>
<evidence type="ECO:0000256" key="12">
    <source>
        <dbReference type="RuleBase" id="RU003357"/>
    </source>
</evidence>
<evidence type="ECO:0000256" key="2">
    <source>
        <dbReference type="ARBA" id="ARBA00022448"/>
    </source>
</evidence>
<organism evidence="16 17">
    <name type="scientific">PS1 clade bacterium</name>
    <dbReference type="NCBI Taxonomy" id="2175152"/>
    <lineage>
        <taxon>Bacteria</taxon>
        <taxon>Pseudomonadati</taxon>
        <taxon>Pseudomonadota</taxon>
        <taxon>Alphaproteobacteria</taxon>
        <taxon>PS1 clade</taxon>
    </lineage>
</organism>
<feature type="chain" id="PRO_5016992008" evidence="13">
    <location>
        <begin position="28"/>
        <end position="862"/>
    </location>
</feature>
<evidence type="ECO:0000313" key="16">
    <source>
        <dbReference type="EMBL" id="RCL84407.1"/>
    </source>
</evidence>
<name>A0A368EIZ5_9PROT</name>